<dbReference type="GO" id="GO:0006081">
    <property type="term" value="P:aldehyde metabolic process"/>
    <property type="evidence" value="ECO:0007669"/>
    <property type="project" value="InterPro"/>
</dbReference>
<evidence type="ECO:0000256" key="3">
    <source>
        <dbReference type="ARBA" id="ARBA00023027"/>
    </source>
</evidence>
<evidence type="ECO:0000256" key="4">
    <source>
        <dbReference type="PIRNR" id="PIRNR036492"/>
    </source>
</evidence>
<evidence type="ECO:0000256" key="5">
    <source>
        <dbReference type="PIRSR" id="PIRSR036492-1"/>
    </source>
</evidence>
<feature type="transmembrane region" description="Helical" evidence="8">
    <location>
        <begin position="473"/>
        <end position="494"/>
    </location>
</feature>
<comment type="caution">
    <text evidence="10">The sequence shown here is derived from an EMBL/GenBank/DDBJ whole genome shotgun (WGS) entry which is preliminary data.</text>
</comment>
<name>A0AAW0SND2_SCYPA</name>
<keyword evidence="8" id="KW-0472">Membrane</keyword>
<comment type="similarity">
    <text evidence="1 4 7">Belongs to the aldehyde dehydrogenase family.</text>
</comment>
<protein>
    <recommendedName>
        <fullName evidence="4">Aldehyde dehydrogenase</fullName>
    </recommendedName>
</protein>
<evidence type="ECO:0000256" key="6">
    <source>
        <dbReference type="PROSITE-ProRule" id="PRU10007"/>
    </source>
</evidence>
<dbReference type="InterPro" id="IPR012394">
    <property type="entry name" value="Aldehyde_DH_NAD(P)"/>
</dbReference>
<dbReference type="EMBL" id="JARAKH010000048">
    <property type="protein sequence ID" value="KAK8376606.1"/>
    <property type="molecule type" value="Genomic_DNA"/>
</dbReference>
<dbReference type="GO" id="GO:0005737">
    <property type="term" value="C:cytoplasm"/>
    <property type="evidence" value="ECO:0007669"/>
    <property type="project" value="TreeGrafter"/>
</dbReference>
<feature type="domain" description="Aldehyde dehydrogenase" evidence="9">
    <location>
        <begin position="3"/>
        <end position="430"/>
    </location>
</feature>
<dbReference type="Gene3D" id="3.40.309.10">
    <property type="entry name" value="Aldehyde Dehydrogenase, Chain A, domain 2"/>
    <property type="match status" value="1"/>
</dbReference>
<accession>A0AAW0SND2</accession>
<evidence type="ECO:0000256" key="2">
    <source>
        <dbReference type="ARBA" id="ARBA00023002"/>
    </source>
</evidence>
<keyword evidence="11" id="KW-1185">Reference proteome</keyword>
<evidence type="ECO:0000256" key="8">
    <source>
        <dbReference type="SAM" id="Phobius"/>
    </source>
</evidence>
<evidence type="ECO:0000256" key="7">
    <source>
        <dbReference type="RuleBase" id="RU003345"/>
    </source>
</evidence>
<proteinExistence type="inferred from homology"/>
<dbReference type="Proteomes" id="UP001487740">
    <property type="component" value="Unassembled WGS sequence"/>
</dbReference>
<dbReference type="InterPro" id="IPR016163">
    <property type="entry name" value="Ald_DH_C"/>
</dbReference>
<keyword evidence="3" id="KW-0520">NAD</keyword>
<dbReference type="Gene3D" id="3.40.605.10">
    <property type="entry name" value="Aldehyde Dehydrogenase, Chain A, domain 1"/>
    <property type="match status" value="1"/>
</dbReference>
<keyword evidence="8" id="KW-1133">Transmembrane helix</keyword>
<reference evidence="10 11" key="1">
    <citation type="submission" date="2023-03" db="EMBL/GenBank/DDBJ databases">
        <title>High-quality genome of Scylla paramamosain provides insights in environmental adaptation.</title>
        <authorList>
            <person name="Zhang L."/>
        </authorList>
    </citation>
    <scope>NUCLEOTIDE SEQUENCE [LARGE SCALE GENOMIC DNA]</scope>
    <source>
        <strain evidence="10">LZ_2023a</strain>
        <tissue evidence="10">Muscle</tissue>
    </source>
</reference>
<feature type="active site" evidence="5 6">
    <location>
        <position position="213"/>
    </location>
</feature>
<evidence type="ECO:0000313" key="10">
    <source>
        <dbReference type="EMBL" id="KAK8376606.1"/>
    </source>
</evidence>
<dbReference type="PANTHER" id="PTHR43570:SF16">
    <property type="entry name" value="ALDEHYDE DEHYDROGENASE TYPE III, ISOFORM Q"/>
    <property type="match status" value="1"/>
</dbReference>
<dbReference type="GO" id="GO:0004029">
    <property type="term" value="F:aldehyde dehydrogenase (NAD+) activity"/>
    <property type="evidence" value="ECO:0007669"/>
    <property type="project" value="TreeGrafter"/>
</dbReference>
<keyword evidence="8" id="KW-0812">Transmembrane</keyword>
<dbReference type="SUPFAM" id="SSF53720">
    <property type="entry name" value="ALDH-like"/>
    <property type="match status" value="1"/>
</dbReference>
<dbReference type="PANTHER" id="PTHR43570">
    <property type="entry name" value="ALDEHYDE DEHYDROGENASE"/>
    <property type="match status" value="1"/>
</dbReference>
<evidence type="ECO:0000313" key="11">
    <source>
        <dbReference type="Proteomes" id="UP001487740"/>
    </source>
</evidence>
<dbReference type="FunFam" id="3.40.605.10:FF:000004">
    <property type="entry name" value="Aldehyde dehydrogenase"/>
    <property type="match status" value="1"/>
</dbReference>
<dbReference type="PIRSF" id="PIRSF036492">
    <property type="entry name" value="ALDH"/>
    <property type="match status" value="1"/>
</dbReference>
<dbReference type="InterPro" id="IPR015590">
    <property type="entry name" value="Aldehyde_DH_dom"/>
</dbReference>
<dbReference type="InterPro" id="IPR016161">
    <property type="entry name" value="Ald_DH/histidinol_DH"/>
</dbReference>
<organism evidence="10 11">
    <name type="scientific">Scylla paramamosain</name>
    <name type="common">Mud crab</name>
    <dbReference type="NCBI Taxonomy" id="85552"/>
    <lineage>
        <taxon>Eukaryota</taxon>
        <taxon>Metazoa</taxon>
        <taxon>Ecdysozoa</taxon>
        <taxon>Arthropoda</taxon>
        <taxon>Crustacea</taxon>
        <taxon>Multicrustacea</taxon>
        <taxon>Malacostraca</taxon>
        <taxon>Eumalacostraca</taxon>
        <taxon>Eucarida</taxon>
        <taxon>Decapoda</taxon>
        <taxon>Pleocyemata</taxon>
        <taxon>Brachyura</taxon>
        <taxon>Eubrachyura</taxon>
        <taxon>Portunoidea</taxon>
        <taxon>Portunidae</taxon>
        <taxon>Portuninae</taxon>
        <taxon>Scylla</taxon>
    </lineage>
</organism>
<sequence length="520" mass="57962">MSSSEDMKRAIQRAREAFQCGTTLSIDFRKRQLKALKRMYEENEAAFCSALAQDLKKPKQEAILLELNLLKDDITYILSRMDDWIKPEKIAPTIMTMFDQPLVYHDPYGVVLVLGAWNYPVQLALLPVSGAIAAGNCVIIKPSEVSPATAETIAKLLPKYLDKECYHVICGGIPETTELLKERFDYIFYTGSTAVGKIVRDAANKNLTPVTLELGGKSPVYIDDSVDMEVAVRRILWGKCINLGQTCIAPDYILCSKQLQDKFVEVARRVLEEWYGTNPKASPDLCRVINEKHVDRLSEYLKEGTVAVGGEVDREQLYIAPTILTDVSPKSKVMTDEIFGPILPIISVESAYEAISFINARANPLALYIFSTKHTLVKEMLSRVPCGGCTVNDTMFHAGVHDLPFGGIGNSGMGAYHGKASFDSFTHNKACLIRNYNKVAEMIGKMRYPPYSDTNTKRLSMLLKEFNLPSLKALSYVLVFGLGIASVFIGQELAKGALRKWLSRRLGSAMVKVLFRTIQR</sequence>
<dbReference type="InterPro" id="IPR016162">
    <property type="entry name" value="Ald_DH_N"/>
</dbReference>
<keyword evidence="2 4" id="KW-0560">Oxidoreductase</keyword>
<dbReference type="InterPro" id="IPR029510">
    <property type="entry name" value="Ald_DH_CS_GLU"/>
</dbReference>
<gene>
    <name evidence="10" type="ORF">O3P69_009904</name>
</gene>
<dbReference type="PROSITE" id="PS00687">
    <property type="entry name" value="ALDEHYDE_DEHYDR_GLU"/>
    <property type="match status" value="1"/>
</dbReference>
<feature type="active site" evidence="5">
    <location>
        <position position="247"/>
    </location>
</feature>
<dbReference type="Pfam" id="PF00171">
    <property type="entry name" value="Aldedh"/>
    <property type="match status" value="1"/>
</dbReference>
<evidence type="ECO:0000259" key="9">
    <source>
        <dbReference type="Pfam" id="PF00171"/>
    </source>
</evidence>
<dbReference type="FunFam" id="3.40.309.10:FF:000003">
    <property type="entry name" value="Aldehyde dehydrogenase"/>
    <property type="match status" value="1"/>
</dbReference>
<evidence type="ECO:0000256" key="1">
    <source>
        <dbReference type="ARBA" id="ARBA00009986"/>
    </source>
</evidence>
<dbReference type="AlphaFoldDB" id="A0AAW0SND2"/>